<dbReference type="PANTHER" id="PTHR12001:SF44">
    <property type="entry name" value="GERANYLGERANYL PYROPHOSPHATE SYNTHASE"/>
    <property type="match status" value="1"/>
</dbReference>
<accession>A0A1M6CAQ9</accession>
<name>A0A1M6CAQ9_9ACTN</name>
<sequence>MIHTSVQPARTSAAVLPGEAAPVRRGGAEWWWFTARVRTGAGPVGLVAAFLRHRAAGPEPGLADSHAVLWARSGPAEDHRVEAWMDRGCLDLLRAAAAADPGTDPRVRTALAETLLREGDLHPDRVLPAPVRTGGDRLDLDFGVARLRAQGAGHVVEADGENGFSLLLTPGKPALSRSRPGAGRWSPADAAGTRVHTVPRLEARGVVRDRGREEPVAGDGWYEHIDAEPWHRADRSAPADAPAWSWAGLRLDDGWELEVHRTGPDGAAGATVVAVSPEGEPVAAPARVLTRDPWTSLSSLNTYPTAWEVQAPDLGLSLSVRSWFPRQEIRSLVLGPGMLCAHVDAEGALAGRRVRGHGVWEEFPDNRIGDFERYVTRIRDTTLEEIDRLYPALPRDTPLSAAGCEDRPERFYPGSADDLHASLIEPMRHATEGLGKSWRSYVAVAAIELCGGDVEPYRPLLAATELLHTGCLVVDDVQDGSPLRRGRPAAHTVFGAPAAINAGTAAYFAFDRVFDEVLPDDDALRLRVYRTYLWALRAGHAGQALDIAGHRPAMDRAVATGDAGPLLERIRTVHRLKTAAPVRGVAEIGARIAGADDALVRALGDYFEAVGLAYQISDDVMDLRGVTAPSSSGASERTKHTAEDLRAGKATMPLAHAVALLPPERVRRIWETVRDGCEDRGAIASAVGELEGCGAVAACEEEAAHLVSAAWEPLRDLLPASWTAVHIRALGAYAAHREPE</sequence>
<evidence type="ECO:0000256" key="2">
    <source>
        <dbReference type="ARBA" id="ARBA00022842"/>
    </source>
</evidence>
<dbReference type="PROSITE" id="PS00723">
    <property type="entry name" value="POLYPRENYL_SYNTHASE_1"/>
    <property type="match status" value="1"/>
</dbReference>
<dbReference type="InterPro" id="IPR033749">
    <property type="entry name" value="Polyprenyl_synt_CS"/>
</dbReference>
<reference evidence="3 4" key="1">
    <citation type="submission" date="2016-11" db="EMBL/GenBank/DDBJ databases">
        <authorList>
            <person name="Jaros S."/>
            <person name="Januszkiewicz K."/>
            <person name="Wedrychowicz H."/>
        </authorList>
    </citation>
    <scope>NUCLEOTIDE SEQUENCE [LARGE SCALE GENOMIC DNA]</scope>
    <source>
        <strain evidence="3 4">CGMCC 4.5723</strain>
    </source>
</reference>
<dbReference type="GO" id="GO:0004659">
    <property type="term" value="F:prenyltransferase activity"/>
    <property type="evidence" value="ECO:0007669"/>
    <property type="project" value="InterPro"/>
</dbReference>
<dbReference type="InterPro" id="IPR023374">
    <property type="entry name" value="AttH-like_dom_sf"/>
</dbReference>
<dbReference type="Gene3D" id="1.10.600.10">
    <property type="entry name" value="Farnesyl Diphosphate Synthase"/>
    <property type="match status" value="1"/>
</dbReference>
<dbReference type="Pfam" id="PF00348">
    <property type="entry name" value="polyprenyl_synt"/>
    <property type="match status" value="1"/>
</dbReference>
<dbReference type="Pfam" id="PF17186">
    <property type="entry name" value="Lipocalin_9"/>
    <property type="match status" value="1"/>
</dbReference>
<evidence type="ECO:0000313" key="3">
    <source>
        <dbReference type="EMBL" id="SHI58112.1"/>
    </source>
</evidence>
<dbReference type="InterPro" id="IPR000092">
    <property type="entry name" value="Polyprenyl_synt"/>
</dbReference>
<organism evidence="3 4">
    <name type="scientific">Nocardiopsis flavescens</name>
    <dbReference type="NCBI Taxonomy" id="758803"/>
    <lineage>
        <taxon>Bacteria</taxon>
        <taxon>Bacillati</taxon>
        <taxon>Actinomycetota</taxon>
        <taxon>Actinomycetes</taxon>
        <taxon>Streptosporangiales</taxon>
        <taxon>Nocardiopsidaceae</taxon>
        <taxon>Nocardiopsis</taxon>
    </lineage>
</organism>
<evidence type="ECO:0000256" key="1">
    <source>
        <dbReference type="ARBA" id="ARBA00022723"/>
    </source>
</evidence>
<dbReference type="Gene3D" id="2.40.370.10">
    <property type="entry name" value="AttH-like domain"/>
    <property type="match status" value="2"/>
</dbReference>
<gene>
    <name evidence="3" type="ORF">SAMN05421803_101645</name>
</gene>
<protein>
    <submittedName>
        <fullName evidence="3">Geranylgeranyl pyrophosphate synthase</fullName>
    </submittedName>
</protein>
<dbReference type="SUPFAM" id="SSF48576">
    <property type="entry name" value="Terpenoid synthases"/>
    <property type="match status" value="1"/>
</dbReference>
<dbReference type="PANTHER" id="PTHR12001">
    <property type="entry name" value="GERANYLGERANYL PYROPHOSPHATE SYNTHASE"/>
    <property type="match status" value="1"/>
</dbReference>
<proteinExistence type="predicted"/>
<dbReference type="GO" id="GO:0046872">
    <property type="term" value="F:metal ion binding"/>
    <property type="evidence" value="ECO:0007669"/>
    <property type="project" value="UniProtKB-KW"/>
</dbReference>
<evidence type="ECO:0000313" key="4">
    <source>
        <dbReference type="Proteomes" id="UP000184452"/>
    </source>
</evidence>
<keyword evidence="4" id="KW-1185">Reference proteome</keyword>
<dbReference type="SUPFAM" id="SSF159245">
    <property type="entry name" value="AttH-like"/>
    <property type="match status" value="1"/>
</dbReference>
<dbReference type="Proteomes" id="UP000184452">
    <property type="component" value="Unassembled WGS sequence"/>
</dbReference>
<dbReference type="GO" id="GO:0008299">
    <property type="term" value="P:isoprenoid biosynthetic process"/>
    <property type="evidence" value="ECO:0007669"/>
    <property type="project" value="InterPro"/>
</dbReference>
<dbReference type="PROSITE" id="PS00444">
    <property type="entry name" value="POLYPRENYL_SYNTHASE_2"/>
    <property type="match status" value="1"/>
</dbReference>
<dbReference type="AlphaFoldDB" id="A0A1M6CAQ9"/>
<keyword evidence="2" id="KW-0460">Magnesium</keyword>
<dbReference type="RefSeq" id="WP_178378430.1">
    <property type="nucleotide sequence ID" value="NZ_FQZK01000001.1"/>
</dbReference>
<dbReference type="STRING" id="758803.SAMN05421803_101645"/>
<dbReference type="InterPro" id="IPR008949">
    <property type="entry name" value="Isoprenoid_synthase_dom_sf"/>
</dbReference>
<dbReference type="EMBL" id="FQZK01000001">
    <property type="protein sequence ID" value="SHI58112.1"/>
    <property type="molecule type" value="Genomic_DNA"/>
</dbReference>
<keyword evidence="1" id="KW-0479">Metal-binding</keyword>